<gene>
    <name evidence="1" type="ORF">EGYM00392_LOCUS8938</name>
</gene>
<evidence type="ECO:0000313" key="1">
    <source>
        <dbReference type="EMBL" id="CAD8997869.1"/>
    </source>
</evidence>
<dbReference type="AlphaFoldDB" id="A0A7S1N5R7"/>
<organism evidence="1">
    <name type="scientific">Eutreptiella gymnastica</name>
    <dbReference type="NCBI Taxonomy" id="73025"/>
    <lineage>
        <taxon>Eukaryota</taxon>
        <taxon>Discoba</taxon>
        <taxon>Euglenozoa</taxon>
        <taxon>Euglenida</taxon>
        <taxon>Spirocuta</taxon>
        <taxon>Euglenophyceae</taxon>
        <taxon>Eutreptiales</taxon>
        <taxon>Eutreptiaceae</taxon>
        <taxon>Eutreptiella</taxon>
    </lineage>
</organism>
<proteinExistence type="predicted"/>
<reference evidence="1" key="1">
    <citation type="submission" date="2021-01" db="EMBL/GenBank/DDBJ databases">
        <authorList>
            <person name="Corre E."/>
            <person name="Pelletier E."/>
            <person name="Niang G."/>
            <person name="Scheremetjew M."/>
            <person name="Finn R."/>
            <person name="Kale V."/>
            <person name="Holt S."/>
            <person name="Cochrane G."/>
            <person name="Meng A."/>
            <person name="Brown T."/>
            <person name="Cohen L."/>
        </authorList>
    </citation>
    <scope>NUCLEOTIDE SEQUENCE</scope>
    <source>
        <strain evidence="1">NIES-381</strain>
    </source>
</reference>
<dbReference type="EMBL" id="HBGA01023582">
    <property type="protein sequence ID" value="CAD8997869.1"/>
    <property type="molecule type" value="Transcribed_RNA"/>
</dbReference>
<sequence>MFGLACPLPLLPSRDQLKANHATCMGLDAGVWGASCRGLELPTHRVTILVFRIGQLGHYQEVLGCLVVLVPSVHLKTQKGTRPEGAKDPDRAGRLLAQIDTD</sequence>
<name>A0A7S1N5R7_9EUGL</name>
<accession>A0A7S1N5R7</accession>
<protein>
    <submittedName>
        <fullName evidence="1">Uncharacterized protein</fullName>
    </submittedName>
</protein>